<gene>
    <name evidence="12" type="ORF">OBRU01_08991</name>
</gene>
<dbReference type="FunFam" id="3.30.200.20:FF:000126">
    <property type="entry name" value="Dual specificity mitogen-activated protein kinase kinase 4"/>
    <property type="match status" value="1"/>
</dbReference>
<dbReference type="Proteomes" id="UP000037510">
    <property type="component" value="Unassembled WGS sequence"/>
</dbReference>
<dbReference type="PANTHER" id="PTHR48013:SF15">
    <property type="entry name" value="DUAL SPECIFICITY MITOGEN-ACTIVATED PROTEIN KINASE KINASE 4"/>
    <property type="match status" value="1"/>
</dbReference>
<dbReference type="Gene3D" id="1.10.510.10">
    <property type="entry name" value="Transferase(Phosphotransferase) domain 1"/>
    <property type="match status" value="1"/>
</dbReference>
<evidence type="ECO:0000259" key="11">
    <source>
        <dbReference type="PROSITE" id="PS50011"/>
    </source>
</evidence>
<evidence type="ECO:0000256" key="5">
    <source>
        <dbReference type="ARBA" id="ARBA00022777"/>
    </source>
</evidence>
<dbReference type="GO" id="GO:0008545">
    <property type="term" value="F:JUN kinase kinase activity"/>
    <property type="evidence" value="ECO:0007669"/>
    <property type="project" value="TreeGrafter"/>
</dbReference>
<keyword evidence="4" id="KW-0547">Nucleotide-binding</keyword>
<evidence type="ECO:0000313" key="12">
    <source>
        <dbReference type="EMBL" id="KOB73898.1"/>
    </source>
</evidence>
<evidence type="ECO:0000256" key="1">
    <source>
        <dbReference type="ARBA" id="ARBA00022527"/>
    </source>
</evidence>
<dbReference type="SUPFAM" id="SSF56112">
    <property type="entry name" value="Protein kinase-like (PK-like)"/>
    <property type="match status" value="1"/>
</dbReference>
<evidence type="ECO:0000256" key="10">
    <source>
        <dbReference type="SAM" id="MobiDB-lite"/>
    </source>
</evidence>
<dbReference type="PANTHER" id="PTHR48013">
    <property type="entry name" value="DUAL SPECIFICITY MITOGEN-ACTIVATED PROTEIN KINASE KINASE 5-RELATED"/>
    <property type="match status" value="1"/>
</dbReference>
<evidence type="ECO:0000313" key="13">
    <source>
        <dbReference type="Proteomes" id="UP000037510"/>
    </source>
</evidence>
<evidence type="ECO:0000256" key="8">
    <source>
        <dbReference type="ARBA" id="ARBA00038035"/>
    </source>
</evidence>
<keyword evidence="5 12" id="KW-0418">Kinase</keyword>
<evidence type="ECO:0000256" key="2">
    <source>
        <dbReference type="ARBA" id="ARBA00022553"/>
    </source>
</evidence>
<dbReference type="STRING" id="104452.A0A0L7LEC7"/>
<feature type="region of interest" description="Disordered" evidence="10">
    <location>
        <begin position="1"/>
        <end position="26"/>
    </location>
</feature>
<evidence type="ECO:0000256" key="9">
    <source>
        <dbReference type="ARBA" id="ARBA00038999"/>
    </source>
</evidence>
<comment type="caution">
    <text evidence="12">The sequence shown here is derived from an EMBL/GenBank/DDBJ whole genome shotgun (WGS) entry which is preliminary data.</text>
</comment>
<dbReference type="EMBL" id="JTDY01001423">
    <property type="protein sequence ID" value="KOB73898.1"/>
    <property type="molecule type" value="Genomic_DNA"/>
</dbReference>
<protein>
    <recommendedName>
        <fullName evidence="9">mitogen-activated protein kinase kinase</fullName>
        <ecNumber evidence="9">2.7.12.2</ecNumber>
    </recommendedName>
</protein>
<dbReference type="Pfam" id="PF00069">
    <property type="entry name" value="Pkinase"/>
    <property type="match status" value="1"/>
</dbReference>
<dbReference type="GO" id="GO:0004713">
    <property type="term" value="F:protein tyrosine kinase activity"/>
    <property type="evidence" value="ECO:0007669"/>
    <property type="project" value="UniProtKB-KW"/>
</dbReference>
<evidence type="ECO:0000256" key="7">
    <source>
        <dbReference type="ARBA" id="ARBA00023137"/>
    </source>
</evidence>
<keyword evidence="3" id="KW-0808">Transferase</keyword>
<organism evidence="12 13">
    <name type="scientific">Operophtera brumata</name>
    <name type="common">Winter moth</name>
    <name type="synonym">Phalaena brumata</name>
    <dbReference type="NCBI Taxonomy" id="104452"/>
    <lineage>
        <taxon>Eukaryota</taxon>
        <taxon>Metazoa</taxon>
        <taxon>Ecdysozoa</taxon>
        <taxon>Arthropoda</taxon>
        <taxon>Hexapoda</taxon>
        <taxon>Insecta</taxon>
        <taxon>Pterygota</taxon>
        <taxon>Neoptera</taxon>
        <taxon>Endopterygota</taxon>
        <taxon>Lepidoptera</taxon>
        <taxon>Glossata</taxon>
        <taxon>Ditrysia</taxon>
        <taxon>Geometroidea</taxon>
        <taxon>Geometridae</taxon>
        <taxon>Larentiinae</taxon>
        <taxon>Operophtera</taxon>
    </lineage>
</organism>
<dbReference type="EC" id="2.7.12.2" evidence="9"/>
<dbReference type="Gene3D" id="3.30.200.20">
    <property type="entry name" value="Phosphorylase Kinase, domain 1"/>
    <property type="match status" value="1"/>
</dbReference>
<dbReference type="InterPro" id="IPR000719">
    <property type="entry name" value="Prot_kinase_dom"/>
</dbReference>
<evidence type="ECO:0000256" key="6">
    <source>
        <dbReference type="ARBA" id="ARBA00022840"/>
    </source>
</evidence>
<accession>A0A0L7LEC7</accession>
<keyword evidence="13" id="KW-1185">Reference proteome</keyword>
<keyword evidence="2" id="KW-0597">Phosphoprotein</keyword>
<feature type="non-terminal residue" evidence="12">
    <location>
        <position position="425"/>
    </location>
</feature>
<dbReference type="PROSITE" id="PS50011">
    <property type="entry name" value="PROTEIN_KINASE_DOM"/>
    <property type="match status" value="1"/>
</dbReference>
<sequence>MSKNGEVSSNQGPSRPTMPKPELSLFGTDKRKVLDLQIGGPSGDGVAFVPFNSSAPVPRPRPPARTIRDVLPENARDRCKIYPSMQSSGKLQLSASEVYDFTSDDLQDLGEIGRGAFGAVNKMVHRKSTVDEKEQKQLLMDLEVVMRSNECPYIVQFYGALFKEGDCWICMELMDTSLDKYYKFICERMQTRIPENILAKITLATPERIDPGRARGYDVRSDVWSLGITLMEVATGAFPYPRWGSVFEQLQQVVQGDPPRLTNTNNAFSHNFLNFLQQVLQGDPPRLTNTNNAFSHNFLNFLQQVLQGDPPRLTNTNNAFSHNFLNFYNKLLEHPFIKGIDTSRAEVAAHVCEILEAMERNGRYPEEFPNQPCTTTLNPFEQFLSNHVLPRLRVMVDAGLQCLLACLIAMELLKPPVDILLFVNT</sequence>
<feature type="domain" description="Protein kinase" evidence="11">
    <location>
        <begin position="1"/>
        <end position="299"/>
    </location>
</feature>
<keyword evidence="7" id="KW-0829">Tyrosine-protein kinase</keyword>
<evidence type="ECO:0000256" key="4">
    <source>
        <dbReference type="ARBA" id="ARBA00022741"/>
    </source>
</evidence>
<proteinExistence type="inferred from homology"/>
<name>A0A0L7LEC7_OPEBR</name>
<evidence type="ECO:0000256" key="3">
    <source>
        <dbReference type="ARBA" id="ARBA00022679"/>
    </source>
</evidence>
<dbReference type="AlphaFoldDB" id="A0A0L7LEC7"/>
<keyword evidence="6" id="KW-0067">ATP-binding</keyword>
<dbReference type="GO" id="GO:0004674">
    <property type="term" value="F:protein serine/threonine kinase activity"/>
    <property type="evidence" value="ECO:0007669"/>
    <property type="project" value="UniProtKB-KW"/>
</dbReference>
<dbReference type="GO" id="GO:0005524">
    <property type="term" value="F:ATP binding"/>
    <property type="evidence" value="ECO:0007669"/>
    <property type="project" value="UniProtKB-KW"/>
</dbReference>
<keyword evidence="1" id="KW-0723">Serine/threonine-protein kinase</keyword>
<dbReference type="InterPro" id="IPR011009">
    <property type="entry name" value="Kinase-like_dom_sf"/>
</dbReference>
<reference evidence="12 13" key="1">
    <citation type="journal article" date="2015" name="Genome Biol. Evol.">
        <title>The genome of winter moth (Operophtera brumata) provides a genomic perspective on sexual dimorphism and phenology.</title>
        <authorList>
            <person name="Derks M.F."/>
            <person name="Smit S."/>
            <person name="Salis L."/>
            <person name="Schijlen E."/>
            <person name="Bossers A."/>
            <person name="Mateman C."/>
            <person name="Pijl A.S."/>
            <person name="de Ridder D."/>
            <person name="Groenen M.A."/>
            <person name="Visser M.E."/>
            <person name="Megens H.J."/>
        </authorList>
    </citation>
    <scope>NUCLEOTIDE SEQUENCE [LARGE SCALE GENOMIC DNA]</scope>
    <source>
        <strain evidence="12">WM2013NL</strain>
        <tissue evidence="12">Head and thorax</tissue>
    </source>
</reference>
<comment type="similarity">
    <text evidence="8">Belongs to the protein kinase superfamily. STE Ser/Thr protein kinase family. MAP kinase kinase subfamily.</text>
</comment>
<feature type="compositionally biased region" description="Polar residues" evidence="10">
    <location>
        <begin position="1"/>
        <end position="14"/>
    </location>
</feature>